<keyword evidence="5 6" id="KW-0472">Membrane</keyword>
<feature type="transmembrane region" description="Helical" evidence="6">
    <location>
        <begin position="203"/>
        <end position="222"/>
    </location>
</feature>
<evidence type="ECO:0000256" key="4">
    <source>
        <dbReference type="ARBA" id="ARBA00022989"/>
    </source>
</evidence>
<dbReference type="EMBL" id="DF196819">
    <property type="protein sequence ID" value="GAD31123.1"/>
    <property type="molecule type" value="Genomic_DNA"/>
</dbReference>
<accession>A0A0U1P9D6</accession>
<gene>
    <name evidence="7" type="ORF">PLEI_2780</name>
</gene>
<evidence type="ECO:0000256" key="2">
    <source>
        <dbReference type="ARBA" id="ARBA00007165"/>
    </source>
</evidence>
<dbReference type="PANTHER" id="PTHR23427">
    <property type="entry name" value="SURFEIT LOCUS PROTEIN"/>
    <property type="match status" value="1"/>
</dbReference>
<dbReference type="PROSITE" id="PS50895">
    <property type="entry name" value="SURF1"/>
    <property type="match status" value="1"/>
</dbReference>
<dbReference type="Pfam" id="PF02104">
    <property type="entry name" value="SURF1"/>
    <property type="match status" value="1"/>
</dbReference>
<dbReference type="CDD" id="cd06662">
    <property type="entry name" value="SURF1"/>
    <property type="match status" value="1"/>
</dbReference>
<proteinExistence type="inferred from homology"/>
<evidence type="ECO:0000256" key="6">
    <source>
        <dbReference type="RuleBase" id="RU363076"/>
    </source>
</evidence>
<name>A0A0U1P9D6_PHOLE</name>
<dbReference type="InterPro" id="IPR002994">
    <property type="entry name" value="Surf1/Shy1"/>
</dbReference>
<reference evidence="8" key="1">
    <citation type="submission" date="2012-12" db="EMBL/GenBank/DDBJ databases">
        <title>Genome Sequence of Photobacterium leiognathi lrivu.4.1.</title>
        <authorList>
            <person name="Urbanczyk H."/>
            <person name="Ogura Y."/>
            <person name="Hayashi T."/>
            <person name="Dunlap P.V."/>
        </authorList>
    </citation>
    <scope>NUCLEOTIDE SEQUENCE [LARGE SCALE GENOMIC DNA]</scope>
    <source>
        <strain evidence="8">lrivu.4.1</strain>
    </source>
</reference>
<dbReference type="AlphaFoldDB" id="A0A0U1P9D6"/>
<comment type="similarity">
    <text evidence="2 6">Belongs to the SURF1 family.</text>
</comment>
<sequence length="226" mass="25822">MRKIAFVVFTFVIVAMLGKLGFWQLSRGAEKLKLQQQVEETAESTAVSDLKLLPTAPLWHRVSLVGVFDNRRPILLDNQLNNGRVGYHLYLPFRTQERWLLVNLGWLAAPPYREMLPVIPTFHGEQTITGIIAPASSLLTLKQEVAPTQWPLRVQNIELTELATVLDRNLPTWVIQISATNPVALKQNWQPVVMKADKHYGYAMQWFVMAFAVLGMAGWWLFRESD</sequence>
<organism evidence="7 8">
    <name type="scientific">Photobacterium leiognathi lrivu.4.1</name>
    <dbReference type="NCBI Taxonomy" id="1248232"/>
    <lineage>
        <taxon>Bacteria</taxon>
        <taxon>Pseudomonadati</taxon>
        <taxon>Pseudomonadota</taxon>
        <taxon>Gammaproteobacteria</taxon>
        <taxon>Vibrionales</taxon>
        <taxon>Vibrionaceae</taxon>
        <taxon>Photobacterium</taxon>
    </lineage>
</organism>
<comment type="subcellular location">
    <subcellularLocation>
        <location evidence="6">Cell membrane</location>
        <topology evidence="6">Multi-pass membrane protein</topology>
    </subcellularLocation>
    <subcellularLocation>
        <location evidence="1">Membrane</location>
    </subcellularLocation>
</comment>
<dbReference type="RefSeq" id="WP_023933875.1">
    <property type="nucleotide sequence ID" value="NZ_DF196819.1"/>
</dbReference>
<dbReference type="PANTHER" id="PTHR23427:SF2">
    <property type="entry name" value="SURFEIT LOCUS PROTEIN 1"/>
    <property type="match status" value="1"/>
</dbReference>
<evidence type="ECO:0000313" key="7">
    <source>
        <dbReference type="EMBL" id="GAD31123.1"/>
    </source>
</evidence>
<dbReference type="eggNOG" id="COG3346">
    <property type="taxonomic scope" value="Bacteria"/>
</dbReference>
<dbReference type="Proteomes" id="UP000030675">
    <property type="component" value="Unassembled WGS sequence"/>
</dbReference>
<dbReference type="InterPro" id="IPR045214">
    <property type="entry name" value="Surf1/Surf4"/>
</dbReference>
<protein>
    <recommendedName>
        <fullName evidence="6">SURF1-like protein</fullName>
    </recommendedName>
</protein>
<evidence type="ECO:0000256" key="5">
    <source>
        <dbReference type="ARBA" id="ARBA00023136"/>
    </source>
</evidence>
<feature type="transmembrane region" description="Helical" evidence="6">
    <location>
        <begin position="6"/>
        <end position="25"/>
    </location>
</feature>
<dbReference type="GO" id="GO:0005886">
    <property type="term" value="C:plasma membrane"/>
    <property type="evidence" value="ECO:0007669"/>
    <property type="project" value="UniProtKB-SubCell"/>
</dbReference>
<evidence type="ECO:0000256" key="1">
    <source>
        <dbReference type="ARBA" id="ARBA00004370"/>
    </source>
</evidence>
<keyword evidence="6" id="KW-1003">Cell membrane</keyword>
<evidence type="ECO:0000256" key="3">
    <source>
        <dbReference type="ARBA" id="ARBA00022692"/>
    </source>
</evidence>
<evidence type="ECO:0000313" key="8">
    <source>
        <dbReference type="Proteomes" id="UP000030675"/>
    </source>
</evidence>
<keyword evidence="4 6" id="KW-1133">Transmembrane helix</keyword>
<keyword evidence="3 6" id="KW-0812">Transmembrane</keyword>
<dbReference type="HOGENOM" id="CLU_047737_2_2_6"/>